<accession>A0A5A7N883</accession>
<evidence type="ECO:0008006" key="4">
    <source>
        <dbReference type="Google" id="ProtNLM"/>
    </source>
</evidence>
<dbReference type="RefSeq" id="WP_052371103.1">
    <property type="nucleotide sequence ID" value="NZ_BKCN01000005.1"/>
</dbReference>
<dbReference type="PANTHER" id="PTHR36302:SF1">
    <property type="entry name" value="COPPER CHAPERONE PCU(A)C"/>
    <property type="match status" value="1"/>
</dbReference>
<reference evidence="2 3" key="1">
    <citation type="submission" date="2019-09" db="EMBL/GenBank/DDBJ databases">
        <title>NBRP : Genome information of microbial organism related human and environment.</title>
        <authorList>
            <person name="Hattori M."/>
            <person name="Oshima K."/>
            <person name="Inaba H."/>
            <person name="Suda W."/>
            <person name="Sakamoto M."/>
            <person name="Iino T."/>
            <person name="Kitahara M."/>
            <person name="Oshida Y."/>
            <person name="Iida T."/>
            <person name="Kudo T."/>
            <person name="Itoh T."/>
            <person name="Ohkuma M."/>
        </authorList>
    </citation>
    <scope>NUCLEOTIDE SEQUENCE [LARGE SCALE GENOMIC DNA]</scope>
    <source>
        <strain evidence="2 3">Q-1</strain>
    </source>
</reference>
<dbReference type="InterPro" id="IPR058248">
    <property type="entry name" value="Lxx211020-like"/>
</dbReference>
<comment type="caution">
    <text evidence="2">The sequence shown here is derived from an EMBL/GenBank/DDBJ whole genome shotgun (WGS) entry which is preliminary data.</text>
</comment>
<sequence length="155" mass="16747">MLRLPRFILLLAFGSLSLAACSQDEAPSQSPAKIEISEAWARETPQGAPNAALYLTIANEGDIDDRLLSVATDLAAHAGIHSTSEEDGMMRMRSVEALRIPARETISLAPGALHIMLMGLEKPLVKGDEISINLIFEESGEQMIRIPVLGMGERP</sequence>
<keyword evidence="3" id="KW-1185">Reference proteome</keyword>
<dbReference type="InterPro" id="IPR036182">
    <property type="entry name" value="PCuAC_sf"/>
</dbReference>
<evidence type="ECO:0000313" key="2">
    <source>
        <dbReference type="EMBL" id="GER03600.1"/>
    </source>
</evidence>
<feature type="chain" id="PRO_5022935075" description="Copper chaperone PCu(A)C" evidence="1">
    <location>
        <begin position="20"/>
        <end position="155"/>
    </location>
</feature>
<dbReference type="EMBL" id="BKCN01000005">
    <property type="protein sequence ID" value="GER03600.1"/>
    <property type="molecule type" value="Genomic_DNA"/>
</dbReference>
<feature type="signal peptide" evidence="1">
    <location>
        <begin position="1"/>
        <end position="19"/>
    </location>
</feature>
<keyword evidence="1" id="KW-0732">Signal</keyword>
<protein>
    <recommendedName>
        <fullName evidence="4">Copper chaperone PCu(A)C</fullName>
    </recommendedName>
</protein>
<organism evidence="2 3">
    <name type="scientific">Iodidimonas nitroreducens</name>
    <dbReference type="NCBI Taxonomy" id="1236968"/>
    <lineage>
        <taxon>Bacteria</taxon>
        <taxon>Pseudomonadati</taxon>
        <taxon>Pseudomonadota</taxon>
        <taxon>Alphaproteobacteria</taxon>
        <taxon>Iodidimonadales</taxon>
        <taxon>Iodidimonadaceae</taxon>
        <taxon>Iodidimonas</taxon>
    </lineage>
</organism>
<dbReference type="Gene3D" id="2.60.40.1890">
    <property type="entry name" value="PCu(A)C copper chaperone"/>
    <property type="match status" value="1"/>
</dbReference>
<dbReference type="PANTHER" id="PTHR36302">
    <property type="entry name" value="BLR7088 PROTEIN"/>
    <property type="match status" value="1"/>
</dbReference>
<dbReference type="SUPFAM" id="SSF110087">
    <property type="entry name" value="DR1885-like metal-binding protein"/>
    <property type="match status" value="1"/>
</dbReference>
<dbReference type="PROSITE" id="PS51257">
    <property type="entry name" value="PROKAR_LIPOPROTEIN"/>
    <property type="match status" value="1"/>
</dbReference>
<gene>
    <name evidence="2" type="ORF">JCM17846_12820</name>
</gene>
<evidence type="ECO:0000313" key="3">
    <source>
        <dbReference type="Proteomes" id="UP000324996"/>
    </source>
</evidence>
<dbReference type="InterPro" id="IPR007410">
    <property type="entry name" value="LpqE-like"/>
</dbReference>
<dbReference type="AlphaFoldDB" id="A0A5A7N883"/>
<dbReference type="Pfam" id="PF04314">
    <property type="entry name" value="PCuAC"/>
    <property type="match status" value="1"/>
</dbReference>
<proteinExistence type="predicted"/>
<dbReference type="Proteomes" id="UP000324996">
    <property type="component" value="Unassembled WGS sequence"/>
</dbReference>
<name>A0A5A7N883_9PROT</name>
<evidence type="ECO:0000256" key="1">
    <source>
        <dbReference type="SAM" id="SignalP"/>
    </source>
</evidence>